<evidence type="ECO:0000256" key="1">
    <source>
        <dbReference type="SAM" id="MobiDB-lite"/>
    </source>
</evidence>
<gene>
    <name evidence="2" type="ORF">ATANTOWER_025432</name>
</gene>
<dbReference type="EMBL" id="JAHUTI010020258">
    <property type="protein sequence ID" value="MED6238586.1"/>
    <property type="molecule type" value="Genomic_DNA"/>
</dbReference>
<proteinExistence type="predicted"/>
<dbReference type="Proteomes" id="UP001345963">
    <property type="component" value="Unassembled WGS sequence"/>
</dbReference>
<sequence>MLTVQMSLRPQPHTNTNAVTHSETQTLTQRRRLWYLCSAICTNSTTTTNFCLLTARPFKLHEHHCQDLLTRTFWDKVNGSHKVKQERKSNAEQDELDRESRAVMRLNQRLPTECK</sequence>
<reference evidence="2 3" key="1">
    <citation type="submission" date="2021-07" db="EMBL/GenBank/DDBJ databases">
        <authorList>
            <person name="Palmer J.M."/>
        </authorList>
    </citation>
    <scope>NUCLEOTIDE SEQUENCE [LARGE SCALE GENOMIC DNA]</scope>
    <source>
        <strain evidence="2 3">AT_MEX2019</strain>
        <tissue evidence="2">Muscle</tissue>
    </source>
</reference>
<organism evidence="2 3">
    <name type="scientific">Ataeniobius toweri</name>
    <dbReference type="NCBI Taxonomy" id="208326"/>
    <lineage>
        <taxon>Eukaryota</taxon>
        <taxon>Metazoa</taxon>
        <taxon>Chordata</taxon>
        <taxon>Craniata</taxon>
        <taxon>Vertebrata</taxon>
        <taxon>Euteleostomi</taxon>
        <taxon>Actinopterygii</taxon>
        <taxon>Neopterygii</taxon>
        <taxon>Teleostei</taxon>
        <taxon>Neoteleostei</taxon>
        <taxon>Acanthomorphata</taxon>
        <taxon>Ovalentaria</taxon>
        <taxon>Atherinomorphae</taxon>
        <taxon>Cyprinodontiformes</taxon>
        <taxon>Goodeidae</taxon>
        <taxon>Ataeniobius</taxon>
    </lineage>
</organism>
<feature type="region of interest" description="Disordered" evidence="1">
    <location>
        <begin position="1"/>
        <end position="23"/>
    </location>
</feature>
<keyword evidence="3" id="KW-1185">Reference proteome</keyword>
<evidence type="ECO:0000313" key="2">
    <source>
        <dbReference type="EMBL" id="MED6238586.1"/>
    </source>
</evidence>
<feature type="region of interest" description="Disordered" evidence="1">
    <location>
        <begin position="80"/>
        <end position="115"/>
    </location>
</feature>
<accession>A0ABU7AK65</accession>
<evidence type="ECO:0000313" key="3">
    <source>
        <dbReference type="Proteomes" id="UP001345963"/>
    </source>
</evidence>
<comment type="caution">
    <text evidence="2">The sequence shown here is derived from an EMBL/GenBank/DDBJ whole genome shotgun (WGS) entry which is preliminary data.</text>
</comment>
<name>A0ABU7AK65_9TELE</name>
<protein>
    <submittedName>
        <fullName evidence="2">Uncharacterized protein</fullName>
    </submittedName>
</protein>